<accession>A0AAW8LF39</accession>
<organism evidence="2 3">
    <name type="scientific">Acinetobacter lwoffii</name>
    <dbReference type="NCBI Taxonomy" id="28090"/>
    <lineage>
        <taxon>Bacteria</taxon>
        <taxon>Pseudomonadati</taxon>
        <taxon>Pseudomonadota</taxon>
        <taxon>Gammaproteobacteria</taxon>
        <taxon>Moraxellales</taxon>
        <taxon>Moraxellaceae</taxon>
        <taxon>Acinetobacter</taxon>
    </lineage>
</organism>
<proteinExistence type="predicted"/>
<sequence>MSTGRKTREITFNLKDRGRQFTGQNRTNVDYEQWINLINSPATQEMINTGSMLGYYGHQIRMLFGLNPPETAILDGKQIHISPALRTVYMRADKDGNVTHRQEFLETPEGEHAMRQYKAKIGGFSAAHDYKKANGIVYPTECCGTDYVLQPNYATNIGDGMLLDSVHSAVNDGLVKATLEASVLQMYDSIHATNYAVHVADENLIRAVNAENALLEIQAKKERRAELQQQKQNCLLDSLLCPTVPLDDYIQDGKFFDSAKVVASLEKEADKKDIQPRKVGGMFDWF</sequence>
<dbReference type="Proteomes" id="UP001262767">
    <property type="component" value="Unassembled WGS sequence"/>
</dbReference>
<evidence type="ECO:0000256" key="1">
    <source>
        <dbReference type="SAM" id="Coils"/>
    </source>
</evidence>
<feature type="coiled-coil region" evidence="1">
    <location>
        <begin position="205"/>
        <end position="237"/>
    </location>
</feature>
<keyword evidence="1" id="KW-0175">Coiled coil</keyword>
<dbReference type="AlphaFoldDB" id="A0AAW8LF39"/>
<dbReference type="EMBL" id="JAVDSC010000012">
    <property type="protein sequence ID" value="MDR6630403.1"/>
    <property type="molecule type" value="Genomic_DNA"/>
</dbReference>
<comment type="caution">
    <text evidence="2">The sequence shown here is derived from an EMBL/GenBank/DDBJ whole genome shotgun (WGS) entry which is preliminary data.</text>
</comment>
<protein>
    <submittedName>
        <fullName evidence="2">Uncharacterized protein</fullName>
    </submittedName>
</protein>
<evidence type="ECO:0000313" key="3">
    <source>
        <dbReference type="Proteomes" id="UP001262767"/>
    </source>
</evidence>
<dbReference type="RefSeq" id="WP_310077905.1">
    <property type="nucleotide sequence ID" value="NZ_JAVDSC010000012.1"/>
</dbReference>
<gene>
    <name evidence="2" type="ORF">J2X86_002458</name>
</gene>
<evidence type="ECO:0000313" key="2">
    <source>
        <dbReference type="EMBL" id="MDR6630403.1"/>
    </source>
</evidence>
<reference evidence="2" key="1">
    <citation type="submission" date="2023-07" db="EMBL/GenBank/DDBJ databases">
        <title>Sorghum-associated microbial communities from plants grown in Nebraska, USA.</title>
        <authorList>
            <person name="Schachtman D."/>
        </authorList>
    </citation>
    <scope>NUCLEOTIDE SEQUENCE</scope>
    <source>
        <strain evidence="2">BE44</strain>
    </source>
</reference>
<name>A0AAW8LF39_ACILW</name>